<sequence>MMQDELSFDGLLDMEGQGTLDQSTGGFVEGLMNPEDFALDIKWSPDTEELSSDGATLIVPEPILEAADVFDFKPEVDSWLIQDAEVTEEREENPRVDQALSINPVPMKRTRANSAANERNRERLEANKRSAQMSRDRKKAHLGELENELTHLNVEKTEITNELARLQAENDIMKKELLSLQQMISQSPLLAKSLERMQTMNINAMGRDESSQPQTTQTAVSWYTMVIMYMFSQYFQNMATAQSASSPTATSQTLPWVH</sequence>
<dbReference type="CDD" id="cd14704">
    <property type="entry name" value="bZIP_HY5-like"/>
    <property type="match status" value="1"/>
</dbReference>
<keyword evidence="4" id="KW-1185">Reference proteome</keyword>
<comment type="caution">
    <text evidence="3">The sequence shown here is derived from an EMBL/GenBank/DDBJ whole genome shotgun (WGS) entry which is preliminary data.</text>
</comment>
<feature type="domain" description="BZIP" evidence="2">
    <location>
        <begin position="117"/>
        <end position="180"/>
    </location>
</feature>
<feature type="compositionally biased region" description="Basic and acidic residues" evidence="1">
    <location>
        <begin position="118"/>
        <end position="128"/>
    </location>
</feature>
<dbReference type="OrthoDB" id="295274at2759"/>
<gene>
    <name evidence="3" type="ORF">PROFUN_13909</name>
</gene>
<proteinExistence type="predicted"/>
<dbReference type="GO" id="GO:0003700">
    <property type="term" value="F:DNA-binding transcription factor activity"/>
    <property type="evidence" value="ECO:0007669"/>
    <property type="project" value="InterPro"/>
</dbReference>
<dbReference type="InterPro" id="IPR004827">
    <property type="entry name" value="bZIP"/>
</dbReference>
<dbReference type="InterPro" id="IPR046347">
    <property type="entry name" value="bZIP_sf"/>
</dbReference>
<dbReference type="Proteomes" id="UP000241769">
    <property type="component" value="Unassembled WGS sequence"/>
</dbReference>
<evidence type="ECO:0000313" key="4">
    <source>
        <dbReference type="Proteomes" id="UP000241769"/>
    </source>
</evidence>
<protein>
    <submittedName>
        <fullName evidence="3">cAMP responsive element binding protein 3</fullName>
    </submittedName>
</protein>
<dbReference type="PROSITE" id="PS50217">
    <property type="entry name" value="BZIP"/>
    <property type="match status" value="1"/>
</dbReference>
<evidence type="ECO:0000313" key="3">
    <source>
        <dbReference type="EMBL" id="PRP78278.1"/>
    </source>
</evidence>
<reference evidence="3 4" key="1">
    <citation type="journal article" date="2018" name="Genome Biol. Evol.">
        <title>Multiple Roots of Fruiting Body Formation in Amoebozoa.</title>
        <authorList>
            <person name="Hillmann F."/>
            <person name="Forbes G."/>
            <person name="Novohradska S."/>
            <person name="Ferling I."/>
            <person name="Riege K."/>
            <person name="Groth M."/>
            <person name="Westermann M."/>
            <person name="Marz M."/>
            <person name="Spaller T."/>
            <person name="Winckler T."/>
            <person name="Schaap P."/>
            <person name="Glockner G."/>
        </authorList>
    </citation>
    <scope>NUCLEOTIDE SEQUENCE [LARGE SCALE GENOMIC DNA]</scope>
    <source>
        <strain evidence="3 4">Jena</strain>
    </source>
</reference>
<name>A0A2P6N2U4_9EUKA</name>
<evidence type="ECO:0000259" key="2">
    <source>
        <dbReference type="PROSITE" id="PS50217"/>
    </source>
</evidence>
<evidence type="ECO:0000256" key="1">
    <source>
        <dbReference type="SAM" id="MobiDB-lite"/>
    </source>
</evidence>
<dbReference type="Gene3D" id="1.20.5.170">
    <property type="match status" value="1"/>
</dbReference>
<dbReference type="EMBL" id="MDYQ01000232">
    <property type="protein sequence ID" value="PRP78278.1"/>
    <property type="molecule type" value="Genomic_DNA"/>
</dbReference>
<organism evidence="3 4">
    <name type="scientific">Planoprotostelium fungivorum</name>
    <dbReference type="NCBI Taxonomy" id="1890364"/>
    <lineage>
        <taxon>Eukaryota</taxon>
        <taxon>Amoebozoa</taxon>
        <taxon>Evosea</taxon>
        <taxon>Variosea</taxon>
        <taxon>Cavosteliida</taxon>
        <taxon>Cavosteliaceae</taxon>
        <taxon>Planoprotostelium</taxon>
    </lineage>
</organism>
<accession>A0A2P6N2U4</accession>
<dbReference type="SUPFAM" id="SSF57959">
    <property type="entry name" value="Leucine zipper domain"/>
    <property type="match status" value="1"/>
</dbReference>
<dbReference type="SMART" id="SM00338">
    <property type="entry name" value="BRLZ"/>
    <property type="match status" value="1"/>
</dbReference>
<dbReference type="AlphaFoldDB" id="A0A2P6N2U4"/>
<feature type="region of interest" description="Disordered" evidence="1">
    <location>
        <begin position="108"/>
        <end position="137"/>
    </location>
</feature>
<dbReference type="InParanoid" id="A0A2P6N2U4"/>